<organism evidence="1 2">
    <name type="scientific">Actinacidiphila cocklensis</name>
    <dbReference type="NCBI Taxonomy" id="887465"/>
    <lineage>
        <taxon>Bacteria</taxon>
        <taxon>Bacillati</taxon>
        <taxon>Actinomycetota</taxon>
        <taxon>Actinomycetes</taxon>
        <taxon>Kitasatosporales</taxon>
        <taxon>Streptomycetaceae</taxon>
        <taxon>Actinacidiphila</taxon>
    </lineage>
</organism>
<reference evidence="1" key="1">
    <citation type="submission" date="2021-05" db="EMBL/GenBank/DDBJ databases">
        <authorList>
            <person name="Arsene-Ploetze F."/>
        </authorList>
    </citation>
    <scope>NUCLEOTIDE SEQUENCE</scope>
    <source>
        <strain evidence="1">DSM 42138</strain>
    </source>
</reference>
<name>A0A9W4GTZ2_9ACTN</name>
<dbReference type="Proteomes" id="UP001152519">
    <property type="component" value="Unassembled WGS sequence"/>
</dbReference>
<evidence type="ECO:0000313" key="1">
    <source>
        <dbReference type="EMBL" id="CAG6397029.1"/>
    </source>
</evidence>
<sequence>MTHRPPMRGLIARRMVLKAQEPESYRSSMRCGICGSERLSPVGKLVSGVQVKDRLRLRFARPGIFRRRQTVEADIARACLDCGALYPFLSAFDRQRLGAIVDGLTDV</sequence>
<dbReference type="EMBL" id="CAJSLV010000081">
    <property type="protein sequence ID" value="CAG6397029.1"/>
    <property type="molecule type" value="Genomic_DNA"/>
</dbReference>
<dbReference type="AlphaFoldDB" id="A0A9W4GTZ2"/>
<keyword evidence="2" id="KW-1185">Reference proteome</keyword>
<protein>
    <submittedName>
        <fullName evidence="1">Uncharacterized protein</fullName>
    </submittedName>
</protein>
<evidence type="ECO:0000313" key="2">
    <source>
        <dbReference type="Proteomes" id="UP001152519"/>
    </source>
</evidence>
<accession>A0A9W4GTZ2</accession>
<gene>
    <name evidence="1" type="ORF">SCOCK_50078</name>
</gene>
<proteinExistence type="predicted"/>
<comment type="caution">
    <text evidence="1">The sequence shown here is derived from an EMBL/GenBank/DDBJ whole genome shotgun (WGS) entry which is preliminary data.</text>
</comment>